<sequence>MKRVFESHIHFPIDMYEAEFTKKIDAETLRLIDHLVENLVKANVVKASLLGGRGKVNEMVKEAMKRYPELFIGLAYIDIDKDNPQILNYYKDCGFKGIKIICPNSNYDEEKYYPFYELAEKLNMVVLFHTGVIGNAVDYLVDSPFDKRLIEPSREFESKIKRFNSSSRFMLPIYLDNIALKFPELKIIGAHLGYGMYDISCAIARFRRNVFFDLSGGDVIRRHITERRLIGKEISSYKLLYASDGLPERVYDDVKIWEEELSRYGLCDNEIDNIMYLNAARIYGVEELEG</sequence>
<accession>A0A1M5WWK0</accession>
<dbReference type="Proteomes" id="UP000184447">
    <property type="component" value="Unassembled WGS sequence"/>
</dbReference>
<dbReference type="AlphaFoldDB" id="A0A1M5WWK0"/>
<dbReference type="EMBL" id="FQXM01000021">
    <property type="protein sequence ID" value="SHH92026.1"/>
    <property type="molecule type" value="Genomic_DNA"/>
</dbReference>
<dbReference type="InterPro" id="IPR032465">
    <property type="entry name" value="ACMSD"/>
</dbReference>
<name>A0A1M5WWK0_9CLOT</name>
<dbReference type="InterPro" id="IPR006680">
    <property type="entry name" value="Amidohydro-rel"/>
</dbReference>
<keyword evidence="1" id="KW-0456">Lyase</keyword>
<dbReference type="OrthoDB" id="9771932at2"/>
<dbReference type="SUPFAM" id="SSF51556">
    <property type="entry name" value="Metallo-dependent hydrolases"/>
    <property type="match status" value="1"/>
</dbReference>
<protein>
    <recommendedName>
        <fullName evidence="2">Amidohydrolase-related domain-containing protein</fullName>
    </recommendedName>
</protein>
<proteinExistence type="predicted"/>
<dbReference type="PANTHER" id="PTHR21240:SF19">
    <property type="entry name" value="CATALYTIC_ HYDROLASE"/>
    <property type="match status" value="1"/>
</dbReference>
<dbReference type="PANTHER" id="PTHR21240">
    <property type="entry name" value="2-AMINO-3-CARBOXYLMUCONATE-6-SEMIALDEHYDE DECARBOXYLASE"/>
    <property type="match status" value="1"/>
</dbReference>
<keyword evidence="4" id="KW-1185">Reference proteome</keyword>
<dbReference type="Gene3D" id="3.20.20.140">
    <property type="entry name" value="Metal-dependent hydrolases"/>
    <property type="match status" value="1"/>
</dbReference>
<organism evidence="3 4">
    <name type="scientific">Clostridium grantii DSM 8605</name>
    <dbReference type="NCBI Taxonomy" id="1121316"/>
    <lineage>
        <taxon>Bacteria</taxon>
        <taxon>Bacillati</taxon>
        <taxon>Bacillota</taxon>
        <taxon>Clostridia</taxon>
        <taxon>Eubacteriales</taxon>
        <taxon>Clostridiaceae</taxon>
        <taxon>Clostridium</taxon>
    </lineage>
</organism>
<dbReference type="RefSeq" id="WP_073339513.1">
    <property type="nucleotide sequence ID" value="NZ_FQXM01000021.1"/>
</dbReference>
<dbReference type="Pfam" id="PF04909">
    <property type="entry name" value="Amidohydro_2"/>
    <property type="match status" value="1"/>
</dbReference>
<reference evidence="3 4" key="1">
    <citation type="submission" date="2016-11" db="EMBL/GenBank/DDBJ databases">
        <authorList>
            <person name="Jaros S."/>
            <person name="Januszkiewicz K."/>
            <person name="Wedrychowicz H."/>
        </authorList>
    </citation>
    <scope>NUCLEOTIDE SEQUENCE [LARGE SCALE GENOMIC DNA]</scope>
    <source>
        <strain evidence="3 4">DSM 8605</strain>
    </source>
</reference>
<dbReference type="GO" id="GO:0016831">
    <property type="term" value="F:carboxy-lyase activity"/>
    <property type="evidence" value="ECO:0007669"/>
    <property type="project" value="InterPro"/>
</dbReference>
<evidence type="ECO:0000256" key="1">
    <source>
        <dbReference type="ARBA" id="ARBA00023239"/>
    </source>
</evidence>
<evidence type="ECO:0000313" key="4">
    <source>
        <dbReference type="Proteomes" id="UP000184447"/>
    </source>
</evidence>
<feature type="domain" description="Amidohydrolase-related" evidence="2">
    <location>
        <begin position="51"/>
        <end position="284"/>
    </location>
</feature>
<dbReference type="GO" id="GO:0016787">
    <property type="term" value="F:hydrolase activity"/>
    <property type="evidence" value="ECO:0007669"/>
    <property type="project" value="InterPro"/>
</dbReference>
<gene>
    <name evidence="3" type="ORF">SAMN02745207_03179</name>
</gene>
<dbReference type="InterPro" id="IPR032466">
    <property type="entry name" value="Metal_Hydrolase"/>
</dbReference>
<dbReference type="STRING" id="1121316.SAMN02745207_03179"/>
<evidence type="ECO:0000313" key="3">
    <source>
        <dbReference type="EMBL" id="SHH92026.1"/>
    </source>
</evidence>
<evidence type="ECO:0000259" key="2">
    <source>
        <dbReference type="Pfam" id="PF04909"/>
    </source>
</evidence>